<dbReference type="Gene3D" id="2.130.10.10">
    <property type="entry name" value="YVTN repeat-like/Quinoprotein amine dehydrogenase"/>
    <property type="match status" value="1"/>
</dbReference>
<dbReference type="InterPro" id="IPR001680">
    <property type="entry name" value="WD40_rpt"/>
</dbReference>
<dbReference type="EMBL" id="ASPP01004056">
    <property type="protein sequence ID" value="ETO32615.1"/>
    <property type="molecule type" value="Genomic_DNA"/>
</dbReference>
<dbReference type="Proteomes" id="UP000023152">
    <property type="component" value="Unassembled WGS sequence"/>
</dbReference>
<dbReference type="AlphaFoldDB" id="X6P239"/>
<dbReference type="InterPro" id="IPR036322">
    <property type="entry name" value="WD40_repeat_dom_sf"/>
</dbReference>
<accession>X6P239</accession>
<evidence type="ECO:0000256" key="2">
    <source>
        <dbReference type="ARBA" id="ARBA00022737"/>
    </source>
</evidence>
<comment type="caution">
    <text evidence="5">The sequence shown here is derived from an EMBL/GenBank/DDBJ whole genome shotgun (WGS) entry which is preliminary data.</text>
</comment>
<organism evidence="5 6">
    <name type="scientific">Reticulomyxa filosa</name>
    <dbReference type="NCBI Taxonomy" id="46433"/>
    <lineage>
        <taxon>Eukaryota</taxon>
        <taxon>Sar</taxon>
        <taxon>Rhizaria</taxon>
        <taxon>Retaria</taxon>
        <taxon>Foraminifera</taxon>
        <taxon>Monothalamids</taxon>
        <taxon>Reticulomyxidae</taxon>
        <taxon>Reticulomyxa</taxon>
    </lineage>
</organism>
<dbReference type="PANTHER" id="PTHR19848">
    <property type="entry name" value="WD40 REPEAT PROTEIN"/>
    <property type="match status" value="1"/>
</dbReference>
<proteinExistence type="predicted"/>
<keyword evidence="6" id="KW-1185">Reference proteome</keyword>
<dbReference type="SUPFAM" id="SSF50978">
    <property type="entry name" value="WD40 repeat-like"/>
    <property type="match status" value="1"/>
</dbReference>
<keyword evidence="2" id="KW-0677">Repeat</keyword>
<protein>
    <submittedName>
        <fullName evidence="5">Viral A-type inclusion protein</fullName>
    </submittedName>
</protein>
<name>X6P239_RETFI</name>
<evidence type="ECO:0000256" key="3">
    <source>
        <dbReference type="PROSITE-ProRule" id="PRU00221"/>
    </source>
</evidence>
<dbReference type="Pfam" id="PF00400">
    <property type="entry name" value="WD40"/>
    <property type="match status" value="2"/>
</dbReference>
<evidence type="ECO:0000256" key="4">
    <source>
        <dbReference type="SAM" id="MobiDB-lite"/>
    </source>
</evidence>
<gene>
    <name evidence="5" type="ORF">RFI_04503</name>
</gene>
<feature type="region of interest" description="Disordered" evidence="4">
    <location>
        <begin position="49"/>
        <end position="73"/>
    </location>
</feature>
<sequence>MESKQKWEEEMKQKENEAAEAQRLWQQQLRAKDDELLRALKQLEALTKELEDEKSKNSQLEEQAQEMKDRIRDLESTMSIQDEEISGYKNDAEKNQGLSMELEKKLSEQSNTMSDRLKDLQTEKAQMLQAIKLAKDQITLKDDEIKKLRQLLDQAKRDLEKSKQDHDDYLNRPREDKEVQTDISGRWFEDTALKLNDLERLRGENDRLANDLAFADGKVRGLMTENKALVDEIDYLIKQAAKFKPDSANHSGGVLALCCAPNKYMCATSATDRSVRLWKINTDADGKEDKVFQVYASSHLERQAPALAFSKDGTYLAGGVGQRDNPNGSILVWNMSAGEGEVQTLFRSRETVRFGGVYCLCFSDNNRYIFAGDTTGTVWVWDMQYNLQLVEVHMHKDVVQSCSIGGGYLISTSFDQTMSMFELNRLDKVKVNVDKLHLWKPKEAKAKELAKDDRYPWWQVCATDDGKSIVAGGRKIGVFAFDGDKVSSGPSVVDTDTDHIDCLRVKRNMILVCRKNTPRAKIFDLVTGKEMNKSQYKNNVVKVDFLYNLQHVAVCCQVWEKESLKPPSMHLWDTKK</sequence>
<dbReference type="InterPro" id="IPR015943">
    <property type="entry name" value="WD40/YVTN_repeat-like_dom_sf"/>
</dbReference>
<dbReference type="SMART" id="SM00320">
    <property type="entry name" value="WD40"/>
    <property type="match status" value="3"/>
</dbReference>
<evidence type="ECO:0000313" key="6">
    <source>
        <dbReference type="Proteomes" id="UP000023152"/>
    </source>
</evidence>
<evidence type="ECO:0000313" key="5">
    <source>
        <dbReference type="EMBL" id="ETO32615.1"/>
    </source>
</evidence>
<dbReference type="PANTHER" id="PTHR19848:SF8">
    <property type="entry name" value="F-BOX AND WD REPEAT DOMAIN CONTAINING 7"/>
    <property type="match status" value="1"/>
</dbReference>
<feature type="compositionally biased region" description="Basic and acidic residues" evidence="4">
    <location>
        <begin position="1"/>
        <end position="17"/>
    </location>
</feature>
<reference evidence="5 6" key="1">
    <citation type="journal article" date="2013" name="Curr. Biol.">
        <title>The Genome of the Foraminiferan Reticulomyxa filosa.</title>
        <authorList>
            <person name="Glockner G."/>
            <person name="Hulsmann N."/>
            <person name="Schleicher M."/>
            <person name="Noegel A.A."/>
            <person name="Eichinger L."/>
            <person name="Gallinger C."/>
            <person name="Pawlowski J."/>
            <person name="Sierra R."/>
            <person name="Euteneuer U."/>
            <person name="Pillet L."/>
            <person name="Moustafa A."/>
            <person name="Platzer M."/>
            <person name="Groth M."/>
            <person name="Szafranski K."/>
            <person name="Schliwa M."/>
        </authorList>
    </citation>
    <scope>NUCLEOTIDE SEQUENCE [LARGE SCALE GENOMIC DNA]</scope>
</reference>
<feature type="region of interest" description="Disordered" evidence="4">
    <location>
        <begin position="1"/>
        <end position="22"/>
    </location>
</feature>
<feature type="repeat" description="WD" evidence="3">
    <location>
        <begin position="247"/>
        <end position="288"/>
    </location>
</feature>
<keyword evidence="1 3" id="KW-0853">WD repeat</keyword>
<evidence type="ECO:0000256" key="1">
    <source>
        <dbReference type="ARBA" id="ARBA00022574"/>
    </source>
</evidence>
<dbReference type="PROSITE" id="PS50082">
    <property type="entry name" value="WD_REPEATS_2"/>
    <property type="match status" value="1"/>
</dbReference>